<protein>
    <submittedName>
        <fullName evidence="1">Uncharacterized protein</fullName>
    </submittedName>
</protein>
<accession>A0A4Q4S115</accession>
<keyword evidence="2" id="KW-1185">Reference proteome</keyword>
<dbReference type="Proteomes" id="UP000293823">
    <property type="component" value="Unassembled WGS sequence"/>
</dbReference>
<dbReference type="AlphaFoldDB" id="A0A4Q4S115"/>
<reference evidence="2" key="1">
    <citation type="journal article" date="2019" name="bioRxiv">
        <title>Genomics, evolutionary history and diagnostics of the Alternaria alternata species group including apple and Asian pear pathotypes.</title>
        <authorList>
            <person name="Armitage A.D."/>
            <person name="Cockerton H.M."/>
            <person name="Sreenivasaprasad S."/>
            <person name="Woodhall J.W."/>
            <person name="Lane C.R."/>
            <person name="Harrison R.J."/>
            <person name="Clarkson J.P."/>
        </authorList>
    </citation>
    <scope>NUCLEOTIDE SEQUENCE [LARGE SCALE GENOMIC DNA]</scope>
    <source>
        <strain evidence="2">RGR 97.0016</strain>
    </source>
</reference>
<evidence type="ECO:0000313" key="2">
    <source>
        <dbReference type="Proteomes" id="UP000293823"/>
    </source>
</evidence>
<gene>
    <name evidence="1" type="ORF">AA0113_g6024</name>
</gene>
<name>A0A4Q4S115_9PLEO</name>
<evidence type="ECO:0000313" key="1">
    <source>
        <dbReference type="EMBL" id="RYO63362.1"/>
    </source>
</evidence>
<comment type="caution">
    <text evidence="1">The sequence shown here is derived from an EMBL/GenBank/DDBJ whole genome shotgun (WGS) entry which is preliminary data.</text>
</comment>
<dbReference type="EMBL" id="PEJP01000021">
    <property type="protein sequence ID" value="RYO63362.1"/>
    <property type="molecule type" value="Genomic_DNA"/>
</dbReference>
<sequence length="95" mass="11107">MSAPFRLAPLSLNWNRRESNDSTCDPNIERIADDVLMKIENFVEEAEQHLAKGEEDNEKNDHDFICRWITTFQTCLKQHEQAEENPSNSSQSQQR</sequence>
<proteinExistence type="predicted"/>
<organism evidence="1 2">
    <name type="scientific">Alternaria arborescens</name>
    <dbReference type="NCBI Taxonomy" id="156630"/>
    <lineage>
        <taxon>Eukaryota</taxon>
        <taxon>Fungi</taxon>
        <taxon>Dikarya</taxon>
        <taxon>Ascomycota</taxon>
        <taxon>Pezizomycotina</taxon>
        <taxon>Dothideomycetes</taxon>
        <taxon>Pleosporomycetidae</taxon>
        <taxon>Pleosporales</taxon>
        <taxon>Pleosporineae</taxon>
        <taxon>Pleosporaceae</taxon>
        <taxon>Alternaria</taxon>
        <taxon>Alternaria sect. Alternaria</taxon>
    </lineage>
</organism>